<dbReference type="Proteomes" id="UP000184300">
    <property type="component" value="Unassembled WGS sequence"/>
</dbReference>
<dbReference type="OrthoDB" id="3548654at2759"/>
<name>A0A1L9VUG6_ASPGL</name>
<keyword evidence="2" id="KW-1185">Reference proteome</keyword>
<evidence type="ECO:0008006" key="3">
    <source>
        <dbReference type="Google" id="ProtNLM"/>
    </source>
</evidence>
<sequence length="241" mass="27129">MAQLYEFYQNPAEKIHTSGLWFIHFLVIIALGKGFVETNTRGRAPPGANLFKKAFLMLPDYCYPWRDPSTSAELLCSMALYFQCIDWRTSAQNMIGQALRILLVHGYHTNTPPPLRHSGLRQPNAIEVSGGRLISSNVRSIHGRGVRQMKAIFVKRRQSVLKGVTDVASEPTTYFPVPEDGLVNSISRVSGYLNILYHECIMLATQPFLYSLLEKRLECTNTEIPISTPVKLLLQTCLKSA</sequence>
<protein>
    <recommendedName>
        <fullName evidence="3">Transcription factor domain-containing protein</fullName>
    </recommendedName>
</protein>
<evidence type="ECO:0000313" key="2">
    <source>
        <dbReference type="Proteomes" id="UP000184300"/>
    </source>
</evidence>
<reference evidence="2" key="1">
    <citation type="journal article" date="2017" name="Genome Biol.">
        <title>Comparative genomics reveals high biological diversity and specific adaptations in the industrially and medically important fungal genus Aspergillus.</title>
        <authorList>
            <person name="de Vries R.P."/>
            <person name="Riley R."/>
            <person name="Wiebenga A."/>
            <person name="Aguilar-Osorio G."/>
            <person name="Amillis S."/>
            <person name="Uchima C.A."/>
            <person name="Anderluh G."/>
            <person name="Asadollahi M."/>
            <person name="Askin M."/>
            <person name="Barry K."/>
            <person name="Battaglia E."/>
            <person name="Bayram O."/>
            <person name="Benocci T."/>
            <person name="Braus-Stromeyer S.A."/>
            <person name="Caldana C."/>
            <person name="Canovas D."/>
            <person name="Cerqueira G.C."/>
            <person name="Chen F."/>
            <person name="Chen W."/>
            <person name="Choi C."/>
            <person name="Clum A."/>
            <person name="Dos Santos R.A."/>
            <person name="Damasio A.R."/>
            <person name="Diallinas G."/>
            <person name="Emri T."/>
            <person name="Fekete E."/>
            <person name="Flipphi M."/>
            <person name="Freyberg S."/>
            <person name="Gallo A."/>
            <person name="Gournas C."/>
            <person name="Habgood R."/>
            <person name="Hainaut M."/>
            <person name="Harispe M.L."/>
            <person name="Henrissat B."/>
            <person name="Hilden K.S."/>
            <person name="Hope R."/>
            <person name="Hossain A."/>
            <person name="Karabika E."/>
            <person name="Karaffa L."/>
            <person name="Karanyi Z."/>
            <person name="Krasevec N."/>
            <person name="Kuo A."/>
            <person name="Kusch H."/>
            <person name="LaButti K."/>
            <person name="Lagendijk E.L."/>
            <person name="Lapidus A."/>
            <person name="Levasseur A."/>
            <person name="Lindquist E."/>
            <person name="Lipzen A."/>
            <person name="Logrieco A.F."/>
            <person name="MacCabe A."/>
            <person name="Maekelae M.R."/>
            <person name="Malavazi I."/>
            <person name="Melin P."/>
            <person name="Meyer V."/>
            <person name="Mielnichuk N."/>
            <person name="Miskei M."/>
            <person name="Molnar A.P."/>
            <person name="Mule G."/>
            <person name="Ngan C.Y."/>
            <person name="Orejas M."/>
            <person name="Orosz E."/>
            <person name="Ouedraogo J.P."/>
            <person name="Overkamp K.M."/>
            <person name="Park H.-S."/>
            <person name="Perrone G."/>
            <person name="Piumi F."/>
            <person name="Punt P.J."/>
            <person name="Ram A.F."/>
            <person name="Ramon A."/>
            <person name="Rauscher S."/>
            <person name="Record E."/>
            <person name="Riano-Pachon D.M."/>
            <person name="Robert V."/>
            <person name="Roehrig J."/>
            <person name="Ruller R."/>
            <person name="Salamov A."/>
            <person name="Salih N.S."/>
            <person name="Samson R.A."/>
            <person name="Sandor E."/>
            <person name="Sanguinetti M."/>
            <person name="Schuetze T."/>
            <person name="Sepcic K."/>
            <person name="Shelest E."/>
            <person name="Sherlock G."/>
            <person name="Sophianopoulou V."/>
            <person name="Squina F.M."/>
            <person name="Sun H."/>
            <person name="Susca A."/>
            <person name="Todd R.B."/>
            <person name="Tsang A."/>
            <person name="Unkles S.E."/>
            <person name="van de Wiele N."/>
            <person name="van Rossen-Uffink D."/>
            <person name="Oliveira J.V."/>
            <person name="Vesth T.C."/>
            <person name="Visser J."/>
            <person name="Yu J.-H."/>
            <person name="Zhou M."/>
            <person name="Andersen M.R."/>
            <person name="Archer D.B."/>
            <person name="Baker S.E."/>
            <person name="Benoit I."/>
            <person name="Brakhage A.A."/>
            <person name="Braus G.H."/>
            <person name="Fischer R."/>
            <person name="Frisvad J.C."/>
            <person name="Goldman G.H."/>
            <person name="Houbraken J."/>
            <person name="Oakley B."/>
            <person name="Pocsi I."/>
            <person name="Scazzocchio C."/>
            <person name="Seiboth B."/>
            <person name="vanKuyk P.A."/>
            <person name="Wortman J."/>
            <person name="Dyer P.S."/>
            <person name="Grigoriev I.V."/>
        </authorList>
    </citation>
    <scope>NUCLEOTIDE SEQUENCE [LARGE SCALE GENOMIC DNA]</scope>
    <source>
        <strain evidence="2">CBS 516.65</strain>
    </source>
</reference>
<feature type="non-terminal residue" evidence="1">
    <location>
        <position position="241"/>
    </location>
</feature>
<organism evidence="1 2">
    <name type="scientific">Aspergillus glaucus CBS 516.65</name>
    <dbReference type="NCBI Taxonomy" id="1160497"/>
    <lineage>
        <taxon>Eukaryota</taxon>
        <taxon>Fungi</taxon>
        <taxon>Dikarya</taxon>
        <taxon>Ascomycota</taxon>
        <taxon>Pezizomycotina</taxon>
        <taxon>Eurotiomycetes</taxon>
        <taxon>Eurotiomycetidae</taxon>
        <taxon>Eurotiales</taxon>
        <taxon>Aspergillaceae</taxon>
        <taxon>Aspergillus</taxon>
        <taxon>Aspergillus subgen. Aspergillus</taxon>
    </lineage>
</organism>
<dbReference type="RefSeq" id="XP_022404223.1">
    <property type="nucleotide sequence ID" value="XM_022550017.1"/>
</dbReference>
<proteinExistence type="predicted"/>
<dbReference type="STRING" id="1160497.A0A1L9VUG6"/>
<accession>A0A1L9VUG6</accession>
<dbReference type="VEuPathDB" id="FungiDB:ASPGLDRAFT_79346"/>
<evidence type="ECO:0000313" key="1">
    <source>
        <dbReference type="EMBL" id="OJJ87540.1"/>
    </source>
</evidence>
<dbReference type="GeneID" id="34466277"/>
<gene>
    <name evidence="1" type="ORF">ASPGLDRAFT_79346</name>
</gene>
<dbReference type="EMBL" id="KV878890">
    <property type="protein sequence ID" value="OJJ87540.1"/>
    <property type="molecule type" value="Genomic_DNA"/>
</dbReference>
<dbReference type="AlphaFoldDB" id="A0A1L9VUG6"/>